<evidence type="ECO:0000256" key="3">
    <source>
        <dbReference type="ARBA" id="ARBA00022630"/>
    </source>
</evidence>
<dbReference type="EC" id="1.-.-.-" evidence="7"/>
<dbReference type="InterPro" id="IPR036188">
    <property type="entry name" value="FAD/NAD-bd_sf"/>
</dbReference>
<dbReference type="InterPro" id="IPR000960">
    <property type="entry name" value="Flavin_mOase"/>
</dbReference>
<dbReference type="GO" id="GO:0050661">
    <property type="term" value="F:NADP binding"/>
    <property type="evidence" value="ECO:0007669"/>
    <property type="project" value="InterPro"/>
</dbReference>
<keyword evidence="6 7" id="KW-0560">Oxidoreductase</keyword>
<proteinExistence type="inferred from homology"/>
<evidence type="ECO:0000313" key="8">
    <source>
        <dbReference type="EMBL" id="TYK09997.1"/>
    </source>
</evidence>
<keyword evidence="4 7" id="KW-0274">FAD</keyword>
<name>A0A5D3CDD5_CUCMM</name>
<evidence type="ECO:0000256" key="5">
    <source>
        <dbReference type="ARBA" id="ARBA00022857"/>
    </source>
</evidence>
<keyword evidence="5" id="KW-0521">NADP</keyword>
<dbReference type="GO" id="GO:0050660">
    <property type="term" value="F:flavin adenine dinucleotide binding"/>
    <property type="evidence" value="ECO:0007669"/>
    <property type="project" value="InterPro"/>
</dbReference>
<dbReference type="FunFam" id="3.50.50.60:FF:000167">
    <property type="entry name" value="Flavin-containing monooxygenase"/>
    <property type="match status" value="1"/>
</dbReference>
<sequence>MAPILSKIAIVGAGVSGIAAAKQLAHHEPIVFEASDYIGGVWKHCSYHSTKLQSFRSDYEFADFPWPNRDRVDFPSHLEILEYLNSYARHFDLRRFIRFNSKVVGVRFIDNGDSGKFGALLPGRPVWEISVMDILSETIQLYEVEMVVMCIGKYGDIPKLPEFPSGKGPEIFAGKVMHSLDYCKLGKEEAIELLKGKRVAIIGYKKSAIDLAVECAQANQGVEGKGCRMVVRGLHWTVPHYWVWGLPFFFFFSTRSSQFLHERPNQTFLKSLMDLFLSPMVKSITLISLFLYN</sequence>
<evidence type="ECO:0000256" key="1">
    <source>
        <dbReference type="ARBA" id="ARBA00001974"/>
    </source>
</evidence>
<evidence type="ECO:0000256" key="4">
    <source>
        <dbReference type="ARBA" id="ARBA00022827"/>
    </source>
</evidence>
<dbReference type="Pfam" id="PF00743">
    <property type="entry name" value="FMO-like"/>
    <property type="match status" value="1"/>
</dbReference>
<dbReference type="InterPro" id="IPR020946">
    <property type="entry name" value="Flavin_mOase-like"/>
</dbReference>
<gene>
    <name evidence="8" type="ORF">E5676_scaffold16G001270</name>
</gene>
<dbReference type="EMBL" id="SSTD01011206">
    <property type="protein sequence ID" value="TYK09997.1"/>
    <property type="molecule type" value="Genomic_DNA"/>
</dbReference>
<evidence type="ECO:0000256" key="6">
    <source>
        <dbReference type="ARBA" id="ARBA00023002"/>
    </source>
</evidence>
<dbReference type="Gene3D" id="3.50.50.60">
    <property type="entry name" value="FAD/NAD(P)-binding domain"/>
    <property type="match status" value="2"/>
</dbReference>
<dbReference type="PANTHER" id="PTHR23023">
    <property type="entry name" value="DIMETHYLANILINE MONOOXYGENASE"/>
    <property type="match status" value="1"/>
</dbReference>
<comment type="cofactor">
    <cofactor evidence="1 7">
        <name>FAD</name>
        <dbReference type="ChEBI" id="CHEBI:57692"/>
    </cofactor>
</comment>
<dbReference type="AlphaFoldDB" id="A0A5D3CDD5"/>
<reference evidence="8 9" key="1">
    <citation type="submission" date="2019-08" db="EMBL/GenBank/DDBJ databases">
        <title>Draft genome sequences of two oriental melons (Cucumis melo L. var makuwa).</title>
        <authorList>
            <person name="Kwon S.-Y."/>
        </authorList>
    </citation>
    <scope>NUCLEOTIDE SEQUENCE [LARGE SCALE GENOMIC DNA]</scope>
    <source>
        <strain evidence="9">cv. Chang Bougi</strain>
        <tissue evidence="8">Leaf</tissue>
    </source>
</reference>
<dbReference type="InterPro" id="IPR050346">
    <property type="entry name" value="FMO-like"/>
</dbReference>
<dbReference type="Proteomes" id="UP000321947">
    <property type="component" value="Unassembled WGS sequence"/>
</dbReference>
<comment type="caution">
    <text evidence="8">The sequence shown here is derived from an EMBL/GenBank/DDBJ whole genome shotgun (WGS) entry which is preliminary data.</text>
</comment>
<accession>A0A5D3CDD5</accession>
<dbReference type="GO" id="GO:0004499">
    <property type="term" value="F:N,N-dimethylaniline monooxygenase activity"/>
    <property type="evidence" value="ECO:0007669"/>
    <property type="project" value="InterPro"/>
</dbReference>
<comment type="similarity">
    <text evidence="2 7">Belongs to the FMO family.</text>
</comment>
<evidence type="ECO:0000256" key="7">
    <source>
        <dbReference type="RuleBase" id="RU361177"/>
    </source>
</evidence>
<evidence type="ECO:0000256" key="2">
    <source>
        <dbReference type="ARBA" id="ARBA00009183"/>
    </source>
</evidence>
<keyword evidence="7 8" id="KW-0503">Monooxygenase</keyword>
<evidence type="ECO:0000313" key="9">
    <source>
        <dbReference type="Proteomes" id="UP000321947"/>
    </source>
</evidence>
<organism evidence="8 9">
    <name type="scientific">Cucumis melo var. makuwa</name>
    <name type="common">Oriental melon</name>
    <dbReference type="NCBI Taxonomy" id="1194695"/>
    <lineage>
        <taxon>Eukaryota</taxon>
        <taxon>Viridiplantae</taxon>
        <taxon>Streptophyta</taxon>
        <taxon>Embryophyta</taxon>
        <taxon>Tracheophyta</taxon>
        <taxon>Spermatophyta</taxon>
        <taxon>Magnoliopsida</taxon>
        <taxon>eudicotyledons</taxon>
        <taxon>Gunneridae</taxon>
        <taxon>Pentapetalae</taxon>
        <taxon>rosids</taxon>
        <taxon>fabids</taxon>
        <taxon>Cucurbitales</taxon>
        <taxon>Cucurbitaceae</taxon>
        <taxon>Benincaseae</taxon>
        <taxon>Cucumis</taxon>
    </lineage>
</organism>
<dbReference type="PIRSF" id="PIRSF000332">
    <property type="entry name" value="FMO"/>
    <property type="match status" value="1"/>
</dbReference>
<dbReference type="SUPFAM" id="SSF51905">
    <property type="entry name" value="FAD/NAD(P)-binding domain"/>
    <property type="match status" value="1"/>
</dbReference>
<protein>
    <recommendedName>
        <fullName evidence="7">Flavin-containing monooxygenase</fullName>
        <ecNumber evidence="7">1.-.-.-</ecNumber>
    </recommendedName>
</protein>
<keyword evidence="3 7" id="KW-0285">Flavoprotein</keyword>